<reference evidence="2 3" key="1">
    <citation type="submission" date="2021-11" db="EMBL/GenBank/DDBJ databases">
        <title>Black yeast isolated from Biological Soil Crust.</title>
        <authorList>
            <person name="Kurbessoian T."/>
        </authorList>
    </citation>
    <scope>NUCLEOTIDE SEQUENCE [LARGE SCALE GENOMIC DNA]</scope>
    <source>
        <strain evidence="2 3">CCFEE 5522</strain>
    </source>
</reference>
<evidence type="ECO:0000313" key="3">
    <source>
        <dbReference type="Proteomes" id="UP001324427"/>
    </source>
</evidence>
<dbReference type="Proteomes" id="UP001324427">
    <property type="component" value="Unassembled WGS sequence"/>
</dbReference>
<proteinExistence type="predicted"/>
<keyword evidence="3" id="KW-1185">Reference proteome</keyword>
<protein>
    <submittedName>
        <fullName evidence="2">Uncharacterized protein</fullName>
    </submittedName>
</protein>
<evidence type="ECO:0000256" key="1">
    <source>
        <dbReference type="SAM" id="MobiDB-lite"/>
    </source>
</evidence>
<organism evidence="2 3">
    <name type="scientific">Oleoguttula mirabilis</name>
    <dbReference type="NCBI Taxonomy" id="1507867"/>
    <lineage>
        <taxon>Eukaryota</taxon>
        <taxon>Fungi</taxon>
        <taxon>Dikarya</taxon>
        <taxon>Ascomycota</taxon>
        <taxon>Pezizomycotina</taxon>
        <taxon>Dothideomycetes</taxon>
        <taxon>Dothideomycetidae</taxon>
        <taxon>Mycosphaerellales</taxon>
        <taxon>Teratosphaeriaceae</taxon>
        <taxon>Oleoguttula</taxon>
    </lineage>
</organism>
<feature type="compositionally biased region" description="Polar residues" evidence="1">
    <location>
        <begin position="39"/>
        <end position="49"/>
    </location>
</feature>
<accession>A0AAV9JC93</accession>
<gene>
    <name evidence="2" type="ORF">LTR36_006870</name>
</gene>
<sequence>MAHSPADEYGTSLYMESDNLKASHAKRSATGFRPRHDTPITQDYGYSTPPSEPCIANHSGGVPDDLDARQPSPIIPASEVISRSDTRSTQATDDVETLAGLSLHLAKLGEHLAAQFDRSPKPYARRKAAMLREPETPASSYFDVAGAMYDRACGREPATLEPLAPAAEDAALVAQLTEGMTSSQAAAVTALFALKPSGRAQAPTLKTRDRFLPTRLACASVKLVLADKEGTIGLGQFAVDLCGEAVWKDRLQSYLEPPVPESNNLGVARFFLEEAICYLTAFDEDAASDLREIVDGLA</sequence>
<dbReference type="AlphaFoldDB" id="A0AAV9JC93"/>
<dbReference type="EMBL" id="JAVFHQ010000042">
    <property type="protein sequence ID" value="KAK4542413.1"/>
    <property type="molecule type" value="Genomic_DNA"/>
</dbReference>
<comment type="caution">
    <text evidence="2">The sequence shown here is derived from an EMBL/GenBank/DDBJ whole genome shotgun (WGS) entry which is preliminary data.</text>
</comment>
<name>A0AAV9JC93_9PEZI</name>
<evidence type="ECO:0000313" key="2">
    <source>
        <dbReference type="EMBL" id="KAK4542413.1"/>
    </source>
</evidence>
<feature type="region of interest" description="Disordered" evidence="1">
    <location>
        <begin position="22"/>
        <end position="71"/>
    </location>
</feature>